<accession>E4L8V5</accession>
<dbReference type="RefSeq" id="WP_007554590.1">
    <property type="nucleotide sequence ID" value="NZ_AENT01000016.1"/>
</dbReference>
<evidence type="ECO:0000256" key="5">
    <source>
        <dbReference type="ARBA" id="ARBA00022692"/>
    </source>
</evidence>
<evidence type="ECO:0000256" key="1">
    <source>
        <dbReference type="ARBA" id="ARBA00004651"/>
    </source>
</evidence>
<evidence type="ECO:0000256" key="4">
    <source>
        <dbReference type="ARBA" id="ARBA00022475"/>
    </source>
</evidence>
<feature type="transmembrane region" description="Helical" evidence="8">
    <location>
        <begin position="151"/>
        <end position="173"/>
    </location>
</feature>
<evidence type="ECO:0000256" key="3">
    <source>
        <dbReference type="ARBA" id="ARBA00022448"/>
    </source>
</evidence>
<feature type="transmembrane region" description="Helical" evidence="8">
    <location>
        <begin position="235"/>
        <end position="256"/>
    </location>
</feature>
<name>E4L8V5_9FIRM</name>
<evidence type="ECO:0000313" key="9">
    <source>
        <dbReference type="EMBL" id="EFR42829.1"/>
    </source>
</evidence>
<evidence type="ECO:0000256" key="7">
    <source>
        <dbReference type="ARBA" id="ARBA00023136"/>
    </source>
</evidence>
<dbReference type="Proteomes" id="UP000004594">
    <property type="component" value="Unassembled WGS sequence"/>
</dbReference>
<keyword evidence="6 8" id="KW-1133">Transmembrane helix</keyword>
<feature type="transmembrane region" description="Helical" evidence="8">
    <location>
        <begin position="295"/>
        <end position="313"/>
    </location>
</feature>
<feature type="transmembrane region" description="Helical" evidence="8">
    <location>
        <begin position="262"/>
        <end position="283"/>
    </location>
</feature>
<evidence type="ECO:0000256" key="6">
    <source>
        <dbReference type="ARBA" id="ARBA00022989"/>
    </source>
</evidence>
<evidence type="ECO:0000313" key="10">
    <source>
        <dbReference type="Proteomes" id="UP000004594"/>
    </source>
</evidence>
<proteinExistence type="inferred from homology"/>
<dbReference type="PANTHER" id="PTHR21716">
    <property type="entry name" value="TRANSMEMBRANE PROTEIN"/>
    <property type="match status" value="1"/>
</dbReference>
<dbReference type="AlphaFoldDB" id="E4L8V5"/>
<evidence type="ECO:0000256" key="2">
    <source>
        <dbReference type="ARBA" id="ARBA00009773"/>
    </source>
</evidence>
<feature type="transmembrane region" description="Helical" evidence="8">
    <location>
        <begin position="60"/>
        <end position="86"/>
    </location>
</feature>
<comment type="similarity">
    <text evidence="2">Belongs to the autoinducer-2 exporter (AI-2E) (TC 2.A.86) family.</text>
</comment>
<comment type="subcellular location">
    <subcellularLocation>
        <location evidence="1">Cell membrane</location>
        <topology evidence="1">Multi-pass membrane protein</topology>
    </subcellularLocation>
</comment>
<dbReference type="eggNOG" id="COG0628">
    <property type="taxonomic scope" value="Bacteria"/>
</dbReference>
<dbReference type="Pfam" id="PF01594">
    <property type="entry name" value="AI-2E_transport"/>
    <property type="match status" value="1"/>
</dbReference>
<keyword evidence="5 8" id="KW-0812">Transmembrane</keyword>
<dbReference type="PANTHER" id="PTHR21716:SF53">
    <property type="entry name" value="PERMEASE PERM-RELATED"/>
    <property type="match status" value="1"/>
</dbReference>
<dbReference type="GO" id="GO:0055085">
    <property type="term" value="P:transmembrane transport"/>
    <property type="evidence" value="ECO:0007669"/>
    <property type="project" value="TreeGrafter"/>
</dbReference>
<dbReference type="GO" id="GO:0005886">
    <property type="term" value="C:plasma membrane"/>
    <property type="evidence" value="ECO:0007669"/>
    <property type="project" value="UniProtKB-SubCell"/>
</dbReference>
<feature type="transmembrane region" description="Helical" evidence="8">
    <location>
        <begin position="319"/>
        <end position="337"/>
    </location>
</feature>
<evidence type="ECO:0000256" key="8">
    <source>
        <dbReference type="SAM" id="Phobius"/>
    </source>
</evidence>
<feature type="transmembrane region" description="Helical" evidence="8">
    <location>
        <begin position="208"/>
        <end position="228"/>
    </location>
</feature>
<dbReference type="InterPro" id="IPR002549">
    <property type="entry name" value="AI-2E-like"/>
</dbReference>
<keyword evidence="7 8" id="KW-0472">Membrane</keyword>
<keyword evidence="4" id="KW-1003">Cell membrane</keyword>
<keyword evidence="3" id="KW-0813">Transport</keyword>
<protein>
    <recommendedName>
        <fullName evidence="11">AI-2E family transporter</fullName>
    </recommendedName>
</protein>
<comment type="caution">
    <text evidence="9">The sequence shown here is derived from an EMBL/GenBank/DDBJ whole genome shotgun (WGS) entry which is preliminary data.</text>
</comment>
<organism evidence="9 10">
    <name type="scientific">Dialister micraerophilus UPII 345-E</name>
    <dbReference type="NCBI Taxonomy" id="910314"/>
    <lineage>
        <taxon>Bacteria</taxon>
        <taxon>Bacillati</taxon>
        <taxon>Bacillota</taxon>
        <taxon>Negativicutes</taxon>
        <taxon>Veillonellales</taxon>
        <taxon>Veillonellaceae</taxon>
        <taxon>Dialister</taxon>
    </lineage>
</organism>
<dbReference type="EMBL" id="AENT01000016">
    <property type="protein sequence ID" value="EFR42829.1"/>
    <property type="molecule type" value="Genomic_DNA"/>
</dbReference>
<gene>
    <name evidence="9" type="ORF">HMPREF9220_0924</name>
</gene>
<reference evidence="9 10" key="1">
    <citation type="submission" date="2010-11" db="EMBL/GenBank/DDBJ databases">
        <authorList>
            <person name="Durkin A.S."/>
            <person name="Madupu R."/>
            <person name="Torralba M."/>
            <person name="Gillis M."/>
            <person name="Methe B."/>
            <person name="Sutton G."/>
            <person name="Nelson K.E."/>
        </authorList>
    </citation>
    <scope>NUCLEOTIDE SEQUENCE [LARGE SCALE GENOMIC DNA]</scope>
    <source>
        <strain evidence="9 10">UPII 345-E</strain>
    </source>
</reference>
<sequence>MRKGTEFWLRVTIVVFLGILLFFAPVVVFPFGISLFLAILLNPLAKFIQKNILKLKIKWFPYDFSIIISFIVFITIVYSIGVHIFVPFINELRAFIKSVPDTLNALQQLMMSLEKNYSLSLLPPEVKTVIARVIQNIGEYTLKLAQFSISAVFSVASTLLELIVVPFITFYFMKKGRVFKDLFISLFPERYSNRLNILFSEIYNVLHAYIRGQLLLSAIMTIFVCIGMSMFDIPYPLVIGLLAGVLEMIPIVGPIIGALPPIVLGLLQGTSTAIQVTIFYIFVQQLDAHLIMPKLMGSIIKVHPIVIIAGVLIGGQLYGVIGMMVSVPFIAVLQIVLRHMWFYERYK</sequence>
<dbReference type="OrthoDB" id="9793390at2"/>
<evidence type="ECO:0008006" key="11">
    <source>
        <dbReference type="Google" id="ProtNLM"/>
    </source>
</evidence>
<feature type="transmembrane region" description="Helical" evidence="8">
    <location>
        <begin position="7"/>
        <end position="40"/>
    </location>
</feature>